<dbReference type="Pfam" id="PF07969">
    <property type="entry name" value="Amidohydro_3"/>
    <property type="match status" value="1"/>
</dbReference>
<accession>A0A344PKQ9</accession>
<dbReference type="KEGG" id="pars:DRW48_09895"/>
<dbReference type="PANTHER" id="PTHR22642">
    <property type="entry name" value="IMIDAZOLONEPROPIONASE"/>
    <property type="match status" value="1"/>
</dbReference>
<dbReference type="InterPro" id="IPR011059">
    <property type="entry name" value="Metal-dep_hydrolase_composite"/>
</dbReference>
<gene>
    <name evidence="2" type="ORF">DRW48_09895</name>
</gene>
<dbReference type="RefSeq" id="WP_114076283.1">
    <property type="nucleotide sequence ID" value="NZ_CP030918.1"/>
</dbReference>
<dbReference type="InterPro" id="IPR032466">
    <property type="entry name" value="Metal_Hydrolase"/>
</dbReference>
<dbReference type="Gene3D" id="3.20.20.140">
    <property type="entry name" value="Metal-dependent hydrolases"/>
    <property type="match status" value="1"/>
</dbReference>
<dbReference type="GO" id="GO:0016810">
    <property type="term" value="F:hydrolase activity, acting on carbon-nitrogen (but not peptide) bonds"/>
    <property type="evidence" value="ECO:0007669"/>
    <property type="project" value="InterPro"/>
</dbReference>
<dbReference type="Proteomes" id="UP000252023">
    <property type="component" value="Chromosome"/>
</dbReference>
<dbReference type="InterPro" id="IPR033932">
    <property type="entry name" value="YtcJ-like"/>
</dbReference>
<dbReference type="InterPro" id="IPR013108">
    <property type="entry name" value="Amidohydro_3"/>
</dbReference>
<dbReference type="PANTHER" id="PTHR22642:SF2">
    <property type="entry name" value="PROTEIN LONG AFTER FAR-RED 3"/>
    <property type="match status" value="1"/>
</dbReference>
<dbReference type="EMBL" id="CP030918">
    <property type="protein sequence ID" value="AXC49964.1"/>
    <property type="molecule type" value="Genomic_DNA"/>
</dbReference>
<keyword evidence="2" id="KW-0378">Hydrolase</keyword>
<dbReference type="SUPFAM" id="SSF51556">
    <property type="entry name" value="Metallo-dependent hydrolases"/>
    <property type="match status" value="1"/>
</dbReference>
<dbReference type="Gene3D" id="2.30.40.10">
    <property type="entry name" value="Urease, subunit C, domain 1"/>
    <property type="match status" value="1"/>
</dbReference>
<name>A0A344PKQ9_9RHOB</name>
<evidence type="ECO:0000313" key="3">
    <source>
        <dbReference type="Proteomes" id="UP000252023"/>
    </source>
</evidence>
<protein>
    <submittedName>
        <fullName evidence="2">Amidohydrolase</fullName>
    </submittedName>
</protein>
<dbReference type="CDD" id="cd01300">
    <property type="entry name" value="YtcJ_like"/>
    <property type="match status" value="1"/>
</dbReference>
<dbReference type="AlphaFoldDB" id="A0A344PKQ9"/>
<keyword evidence="3" id="KW-1185">Reference proteome</keyword>
<organism evidence="2 3">
    <name type="scientific">Paracoccus suum</name>
    <dbReference type="NCBI Taxonomy" id="2259340"/>
    <lineage>
        <taxon>Bacteria</taxon>
        <taxon>Pseudomonadati</taxon>
        <taxon>Pseudomonadota</taxon>
        <taxon>Alphaproteobacteria</taxon>
        <taxon>Rhodobacterales</taxon>
        <taxon>Paracoccaceae</taxon>
        <taxon>Paracoccus</taxon>
    </lineage>
</organism>
<dbReference type="Gene3D" id="3.10.310.70">
    <property type="match status" value="1"/>
</dbReference>
<dbReference type="SUPFAM" id="SSF51338">
    <property type="entry name" value="Composite domain of metallo-dependent hydrolases"/>
    <property type="match status" value="1"/>
</dbReference>
<evidence type="ECO:0000259" key="1">
    <source>
        <dbReference type="Pfam" id="PF07969"/>
    </source>
</evidence>
<dbReference type="OrthoDB" id="9811399at2"/>
<evidence type="ECO:0000313" key="2">
    <source>
        <dbReference type="EMBL" id="AXC49964.1"/>
    </source>
</evidence>
<feature type="domain" description="Amidohydrolase 3" evidence="1">
    <location>
        <begin position="51"/>
        <end position="536"/>
    </location>
</feature>
<reference evidence="3" key="1">
    <citation type="submission" date="2018-07" db="EMBL/GenBank/DDBJ databases">
        <title>Genome sequencing of Paracoccus sp. SC2-6.</title>
        <authorList>
            <person name="Heo J."/>
            <person name="Kim S.-J."/>
            <person name="Kwon S.-W."/>
        </authorList>
    </citation>
    <scope>NUCLEOTIDE SEQUENCE [LARGE SCALE GENOMIC DNA]</scope>
    <source>
        <strain evidence="3">SC2-6</strain>
    </source>
</reference>
<sequence length="543" mass="58142">MSTQADLVLTNGTIWCGAGLPLAEAAAVFAGRILDTGSAAEIEALIGPDTKVIDLDGRFAMPGLYDNHLHLISTGLVLDNVDASPEAASTLEGLLDAIRARAAKTPKGEWILARGYEQQKLDVARHPHRTELDAAAPDHPVLLTRACGHVSIANTRALDIGGVTPKTPAPEGGVIEVENGVLTGLLAENAQNLVEDHVPVPSEDMLIAAIEAGGRQLLSHGITSCMDAAVGMIAGMTEIRAYHLAKLTGRLPVRVSLTLLGDPERSIVETCHAAGLVTGVGDEMMRVGAVKIFLDGSLGGRTAWMSHAYRDQPDNFGVQMLPNQQVEGLVADYHAKGYQLACHAIGDEAIRQLVTAYEKAQAAHPGEARRHRVEHCGFPGDELNARMKAGGIEPSPQQAFMYNFGDSYIAVMDEDISRSGYPLRTWLDMGFRPGTGSDSPVCRTDPRPNIYQMLTRKTDKGTVMGADEIVDIETALQVYTENGAYLAREEGFKGRLRPGMVADIAVFSRDLLKATPEEILNDTQCELTVLGGRVVFERGTAAA</sequence>
<proteinExistence type="predicted"/>